<protein>
    <submittedName>
        <fullName evidence="15">Type-2 vomeronasal receptor</fullName>
    </submittedName>
</protein>
<evidence type="ECO:0000313" key="15">
    <source>
        <dbReference type="EMBL" id="KAK9397350.1"/>
    </source>
</evidence>
<name>A0AAW1B5C8_CROAD</name>
<dbReference type="Proteomes" id="UP001474421">
    <property type="component" value="Unassembled WGS sequence"/>
</dbReference>
<dbReference type="AlphaFoldDB" id="A0AAW1B5C8"/>
<dbReference type="CDD" id="cd15283">
    <property type="entry name" value="7tmC_V2R_pheromone"/>
    <property type="match status" value="1"/>
</dbReference>
<keyword evidence="16" id="KW-1185">Reference proteome</keyword>
<keyword evidence="8 12" id="KW-0472">Membrane</keyword>
<keyword evidence="4 12" id="KW-0812">Transmembrane</keyword>
<keyword evidence="9 15" id="KW-0675">Receptor</keyword>
<keyword evidence="3" id="KW-1003">Cell membrane</keyword>
<dbReference type="Gene3D" id="2.10.50.30">
    <property type="entry name" value="GPCR, family 3, nine cysteines domain"/>
    <property type="match status" value="1"/>
</dbReference>
<comment type="caution">
    <text evidence="15">The sequence shown here is derived from an EMBL/GenBank/DDBJ whole genome shotgun (WGS) entry which is preliminary data.</text>
</comment>
<evidence type="ECO:0000256" key="2">
    <source>
        <dbReference type="ARBA" id="ARBA00007242"/>
    </source>
</evidence>
<keyword evidence="5 13" id="KW-0732">Signal</keyword>
<dbReference type="GO" id="GO:0004930">
    <property type="term" value="F:G protein-coupled receptor activity"/>
    <property type="evidence" value="ECO:0007669"/>
    <property type="project" value="UniProtKB-KW"/>
</dbReference>
<evidence type="ECO:0000256" key="7">
    <source>
        <dbReference type="ARBA" id="ARBA00023040"/>
    </source>
</evidence>
<dbReference type="FunFam" id="3.40.50.2300:FF:000024">
    <property type="entry name" value="Vomeronasal 2, receptor 73"/>
    <property type="match status" value="1"/>
</dbReference>
<dbReference type="FunFam" id="2.10.50.30:FF:000002">
    <property type="entry name" value="Vomeronasal 2 receptor, h1"/>
    <property type="match status" value="1"/>
</dbReference>
<evidence type="ECO:0000256" key="4">
    <source>
        <dbReference type="ARBA" id="ARBA00022692"/>
    </source>
</evidence>
<sequence>MNMSFFMLSVWLLLVSLGKVYGIICKLSNPFKKPQKYYQTGDFIIGGVASQFYPFSETIHFGQYPNPWLFESPVEMPINNQHILSLVYAVKEINRNPKILPNISLGFHISNSYIDARMIYLNTLKLLSSQERTIPNYSCEKQNMLPVVIGESDSENSHLMANILISYKIPQVAYCFFAIEKDAENRIPYFYRMVPGEAQQFHGIVQLLLHFQWTWVGIIVTKSDKGEKVMAIMLSMFSQNGICAAFIGRIQPLIDLVHVVHLTQHIQSMTHFLQNTTTNVIVMYSDTQTMWSFKNMLQLGEVSLGKVWIITAHWDFGSPTFLKKMGIEIFHGALSFAIQINEVPGFPPFLELLNVHWPKEDGISTFIWQGECLIPCFNMHQENKKKCGWDGSLENLPKSFFQISMTGQSYSIYNSVYAIAHVLHNLKSSRFRLKPTIDRARVEFLNLEPWKLHHFLSRISFNNNVGDHISFNENGELRSSYDITNLIGFPNKSFSNIRVGRIDSEASSSKPFIINEDLIVWHKEFNKVPPSAVCNENCHPGYSRKKQEGKPYCCYDCIPCPAGKISNQNDMDDCFKCPEDQYPNRPQDKCLPKSLTFLSYDDILGISLALSACSFALLTTAVLGIFIKHRNTPIVKANNRDLSYLLLISLLLCFLSSLLFIGHPGEVICPLQQIAFAIIFSVAISCVLAKTITVVLAFMATKPGSTIKKWVGKKLSNYIVLFSSLIQIGICISWLCVACPYPDMDLISLTEEIIFECNKGSVVMFYCILSYLGFLAIVSLIMAFLARKLPNSFNEAKFITFSMLVFCNVWLSFVPTYLSSKGKYMVAVEIFALLSSSAGLLGCIFLPKCYIIVLRPEMNKKDHLTRKNVVCRN</sequence>
<dbReference type="Gene3D" id="3.40.50.2300">
    <property type="match status" value="2"/>
</dbReference>
<dbReference type="PROSITE" id="PS50259">
    <property type="entry name" value="G_PROTEIN_RECEP_F3_4"/>
    <property type="match status" value="1"/>
</dbReference>
<feature type="transmembrane region" description="Helical" evidence="12">
    <location>
        <begin position="718"/>
        <end position="743"/>
    </location>
</feature>
<dbReference type="InterPro" id="IPR001828">
    <property type="entry name" value="ANF_lig-bd_rcpt"/>
</dbReference>
<feature type="transmembrane region" description="Helical" evidence="12">
    <location>
        <begin position="674"/>
        <end position="698"/>
    </location>
</feature>
<dbReference type="PROSITE" id="PS00981">
    <property type="entry name" value="G_PROTEIN_RECEP_F3_3"/>
    <property type="match status" value="1"/>
</dbReference>
<feature type="transmembrane region" description="Helical" evidence="12">
    <location>
        <begin position="763"/>
        <end position="786"/>
    </location>
</feature>
<dbReference type="InterPro" id="IPR017979">
    <property type="entry name" value="GPCR_3_CS"/>
</dbReference>
<feature type="transmembrane region" description="Helical" evidence="12">
    <location>
        <begin position="798"/>
        <end position="818"/>
    </location>
</feature>
<dbReference type="Pfam" id="PF01094">
    <property type="entry name" value="ANF_receptor"/>
    <property type="match status" value="1"/>
</dbReference>
<comment type="subcellular location">
    <subcellularLocation>
        <location evidence="1">Cell membrane</location>
        <topology evidence="1">Multi-pass membrane protein</topology>
    </subcellularLocation>
</comment>
<feature type="chain" id="PRO_5043530748" evidence="13">
    <location>
        <begin position="23"/>
        <end position="873"/>
    </location>
</feature>
<dbReference type="InterPro" id="IPR000337">
    <property type="entry name" value="GPCR_3"/>
</dbReference>
<gene>
    <name evidence="15" type="ORF">NXF25_020711</name>
</gene>
<keyword evidence="10" id="KW-0325">Glycoprotein</keyword>
<dbReference type="InterPro" id="IPR017978">
    <property type="entry name" value="GPCR_3_C"/>
</dbReference>
<organism evidence="15 16">
    <name type="scientific">Crotalus adamanteus</name>
    <name type="common">Eastern diamondback rattlesnake</name>
    <dbReference type="NCBI Taxonomy" id="8729"/>
    <lineage>
        <taxon>Eukaryota</taxon>
        <taxon>Metazoa</taxon>
        <taxon>Chordata</taxon>
        <taxon>Craniata</taxon>
        <taxon>Vertebrata</taxon>
        <taxon>Euteleostomi</taxon>
        <taxon>Lepidosauria</taxon>
        <taxon>Squamata</taxon>
        <taxon>Bifurcata</taxon>
        <taxon>Unidentata</taxon>
        <taxon>Episquamata</taxon>
        <taxon>Toxicofera</taxon>
        <taxon>Serpentes</taxon>
        <taxon>Colubroidea</taxon>
        <taxon>Viperidae</taxon>
        <taxon>Crotalinae</taxon>
        <taxon>Crotalus</taxon>
    </lineage>
</organism>
<evidence type="ECO:0000256" key="5">
    <source>
        <dbReference type="ARBA" id="ARBA00022729"/>
    </source>
</evidence>
<proteinExistence type="inferred from homology"/>
<dbReference type="Pfam" id="PF07562">
    <property type="entry name" value="NCD3G"/>
    <property type="match status" value="1"/>
</dbReference>
<dbReference type="InterPro" id="IPR011500">
    <property type="entry name" value="GPCR_3_9-Cys_dom"/>
</dbReference>
<evidence type="ECO:0000256" key="6">
    <source>
        <dbReference type="ARBA" id="ARBA00022989"/>
    </source>
</evidence>
<dbReference type="InterPro" id="IPR038550">
    <property type="entry name" value="GPCR_3_9-Cys_sf"/>
</dbReference>
<evidence type="ECO:0000256" key="13">
    <source>
        <dbReference type="SAM" id="SignalP"/>
    </source>
</evidence>
<dbReference type="Pfam" id="PF00003">
    <property type="entry name" value="7tm_3"/>
    <property type="match status" value="1"/>
</dbReference>
<dbReference type="InterPro" id="IPR000068">
    <property type="entry name" value="GPCR_3_Ca_sens_rcpt-rel"/>
</dbReference>
<evidence type="ECO:0000256" key="12">
    <source>
        <dbReference type="SAM" id="Phobius"/>
    </source>
</evidence>
<evidence type="ECO:0000256" key="11">
    <source>
        <dbReference type="ARBA" id="ARBA00023224"/>
    </source>
</evidence>
<keyword evidence="11" id="KW-0807">Transducer</keyword>
<feature type="domain" description="G-protein coupled receptors family 3 profile" evidence="14">
    <location>
        <begin position="604"/>
        <end position="868"/>
    </location>
</feature>
<dbReference type="PRINTS" id="PR01535">
    <property type="entry name" value="VOMERONASL2R"/>
</dbReference>
<dbReference type="GO" id="GO:0005886">
    <property type="term" value="C:plasma membrane"/>
    <property type="evidence" value="ECO:0007669"/>
    <property type="project" value="UniProtKB-SubCell"/>
</dbReference>
<evidence type="ECO:0000313" key="16">
    <source>
        <dbReference type="Proteomes" id="UP001474421"/>
    </source>
</evidence>
<accession>A0AAW1B5C8</accession>
<dbReference type="PANTHER" id="PTHR24061">
    <property type="entry name" value="CALCIUM-SENSING RECEPTOR-RELATED"/>
    <property type="match status" value="1"/>
</dbReference>
<dbReference type="SUPFAM" id="SSF53822">
    <property type="entry name" value="Periplasmic binding protein-like I"/>
    <property type="match status" value="1"/>
</dbReference>
<evidence type="ECO:0000256" key="9">
    <source>
        <dbReference type="ARBA" id="ARBA00023170"/>
    </source>
</evidence>
<evidence type="ECO:0000256" key="1">
    <source>
        <dbReference type="ARBA" id="ARBA00004651"/>
    </source>
</evidence>
<evidence type="ECO:0000256" key="10">
    <source>
        <dbReference type="ARBA" id="ARBA00023180"/>
    </source>
</evidence>
<reference evidence="15 16" key="1">
    <citation type="journal article" date="2024" name="Proc. Natl. Acad. Sci. U.S.A.">
        <title>The genetic regulatory architecture and epigenomic basis for age-related changes in rattlesnake venom.</title>
        <authorList>
            <person name="Hogan M.P."/>
            <person name="Holding M.L."/>
            <person name="Nystrom G.S."/>
            <person name="Colston T.J."/>
            <person name="Bartlett D.A."/>
            <person name="Mason A.J."/>
            <person name="Ellsworth S.A."/>
            <person name="Rautsaw R.M."/>
            <person name="Lawrence K.C."/>
            <person name="Strickland J.L."/>
            <person name="He B."/>
            <person name="Fraser P."/>
            <person name="Margres M.J."/>
            <person name="Gilbert D.M."/>
            <person name="Gibbs H.L."/>
            <person name="Parkinson C.L."/>
            <person name="Rokyta D.R."/>
        </authorList>
    </citation>
    <scope>NUCLEOTIDE SEQUENCE [LARGE SCALE GENOMIC DNA]</scope>
    <source>
        <strain evidence="15">DRR0105</strain>
    </source>
</reference>
<evidence type="ECO:0000256" key="3">
    <source>
        <dbReference type="ARBA" id="ARBA00022475"/>
    </source>
</evidence>
<dbReference type="PRINTS" id="PR00248">
    <property type="entry name" value="GPCRMGR"/>
</dbReference>
<keyword evidence="7" id="KW-0297">G-protein coupled receptor</keyword>
<dbReference type="InterPro" id="IPR004073">
    <property type="entry name" value="GPCR_3_vmron_rcpt_2"/>
</dbReference>
<feature type="signal peptide" evidence="13">
    <location>
        <begin position="1"/>
        <end position="22"/>
    </location>
</feature>
<feature type="transmembrane region" description="Helical" evidence="12">
    <location>
        <begin position="830"/>
        <end position="853"/>
    </location>
</feature>
<feature type="transmembrane region" description="Helical" evidence="12">
    <location>
        <begin position="603"/>
        <end position="627"/>
    </location>
</feature>
<dbReference type="EMBL" id="JAOTOJ010000008">
    <property type="protein sequence ID" value="KAK9397350.1"/>
    <property type="molecule type" value="Genomic_DNA"/>
</dbReference>
<keyword evidence="6 12" id="KW-1133">Transmembrane helix</keyword>
<dbReference type="InterPro" id="IPR028082">
    <property type="entry name" value="Peripla_BP_I"/>
</dbReference>
<dbReference type="PANTHER" id="PTHR24061:SF599">
    <property type="entry name" value="G-PROTEIN COUPLED RECEPTORS FAMILY 3 PROFILE DOMAIN-CONTAINING PROTEIN"/>
    <property type="match status" value="1"/>
</dbReference>
<comment type="similarity">
    <text evidence="2">Belongs to the G-protein coupled receptor 3 family.</text>
</comment>
<feature type="transmembrane region" description="Helical" evidence="12">
    <location>
        <begin position="642"/>
        <end position="662"/>
    </location>
</feature>
<evidence type="ECO:0000259" key="14">
    <source>
        <dbReference type="PROSITE" id="PS50259"/>
    </source>
</evidence>
<evidence type="ECO:0000256" key="8">
    <source>
        <dbReference type="ARBA" id="ARBA00023136"/>
    </source>
</evidence>